<dbReference type="PIRSF" id="PIRSF001220">
    <property type="entry name" value="L-ASNase_gatD"/>
    <property type="match status" value="1"/>
</dbReference>
<reference evidence="7 8" key="1">
    <citation type="journal article" date="2015" name="PLoS ONE">
        <title>Rice-Infecting Pseudomonas Genomes Are Highly Accessorized and Harbor Multiple Putative Virulence Mechanisms to Cause Sheath Brown Rot.</title>
        <authorList>
            <person name="Quibod I.L."/>
            <person name="Grande G."/>
            <person name="Oreiro E.G."/>
            <person name="Borja F.N."/>
            <person name="Dossa G.S."/>
            <person name="Mauleon R."/>
            <person name="Cruz C.V."/>
            <person name="Oliva R."/>
        </authorList>
    </citation>
    <scope>NUCLEOTIDE SEQUENCE [LARGE SCALE GENOMIC DNA]</scope>
    <source>
        <strain evidence="7 8">IRRI 6609</strain>
    </source>
</reference>
<evidence type="ECO:0000256" key="4">
    <source>
        <dbReference type="PIRSR" id="PIRSR001220-2"/>
    </source>
</evidence>
<protein>
    <submittedName>
        <fullName evidence="7">L-asparaginase/GlutRNAGln amidotransferase subunit D</fullName>
        <ecNumber evidence="7">3.5.1.1</ecNumber>
    </submittedName>
</protein>
<comment type="similarity">
    <text evidence="1">Belongs to the asparaginase 1 family.</text>
</comment>
<dbReference type="Gene3D" id="3.40.50.40">
    <property type="match status" value="1"/>
</dbReference>
<evidence type="ECO:0000313" key="8">
    <source>
        <dbReference type="Proteomes" id="UP000037931"/>
    </source>
</evidence>
<dbReference type="PROSITE" id="PS51732">
    <property type="entry name" value="ASN_GLN_ASE_3"/>
    <property type="match status" value="1"/>
</dbReference>
<dbReference type="CDD" id="cd08964">
    <property type="entry name" value="L-asparaginase_II"/>
    <property type="match status" value="1"/>
</dbReference>
<dbReference type="Gene3D" id="3.40.50.1170">
    <property type="entry name" value="L-asparaginase, N-terminal domain"/>
    <property type="match status" value="1"/>
</dbReference>
<feature type="binding site" evidence="4">
    <location>
        <begin position="90"/>
        <end position="91"/>
    </location>
    <ligand>
        <name>substrate</name>
    </ligand>
</feature>
<evidence type="ECO:0000313" key="7">
    <source>
        <dbReference type="EMBL" id="KPA88324.1"/>
    </source>
</evidence>
<dbReference type="InterPro" id="IPR036152">
    <property type="entry name" value="Asp/glu_Ase-like_sf"/>
</dbReference>
<dbReference type="PANTHER" id="PTHR11707">
    <property type="entry name" value="L-ASPARAGINASE"/>
    <property type="match status" value="1"/>
</dbReference>
<dbReference type="PRINTS" id="PR00139">
    <property type="entry name" value="ASNGLNASE"/>
</dbReference>
<dbReference type="STRING" id="50340.PF66_05225"/>
<dbReference type="SFLD" id="SFLDS00057">
    <property type="entry name" value="Glutaminase/Asparaginase"/>
    <property type="match status" value="1"/>
</dbReference>
<dbReference type="Proteomes" id="UP000037931">
    <property type="component" value="Unassembled WGS sequence"/>
</dbReference>
<dbReference type="Pfam" id="PF17763">
    <property type="entry name" value="Asparaginase_C"/>
    <property type="match status" value="1"/>
</dbReference>
<dbReference type="InterPro" id="IPR040919">
    <property type="entry name" value="Asparaginase_C"/>
</dbReference>
<proteinExistence type="inferred from homology"/>
<comment type="caution">
    <text evidence="7">The sequence shown here is derived from an EMBL/GenBank/DDBJ whole genome shotgun (WGS) entry which is preliminary data.</text>
</comment>
<dbReference type="InterPro" id="IPR027473">
    <property type="entry name" value="L-asparaginase_C"/>
</dbReference>
<evidence type="ECO:0000256" key="1">
    <source>
        <dbReference type="ARBA" id="ARBA00010518"/>
    </source>
</evidence>
<dbReference type="EC" id="3.5.1.1" evidence="7"/>
<feature type="active site" description="O-isoaspartyl threonine intermediate" evidence="3">
    <location>
        <position position="14"/>
    </location>
</feature>
<dbReference type="InterPro" id="IPR027474">
    <property type="entry name" value="L-asparaginase_N"/>
</dbReference>
<dbReference type="PIRSF" id="PIRSF500176">
    <property type="entry name" value="L_ASNase"/>
    <property type="match status" value="1"/>
</dbReference>
<accession>A0A0M9GDD0</accession>
<evidence type="ECO:0000256" key="2">
    <source>
        <dbReference type="ARBA" id="ARBA00022801"/>
    </source>
</evidence>
<feature type="binding site" evidence="4">
    <location>
        <position position="58"/>
    </location>
    <ligand>
        <name>substrate</name>
    </ligand>
</feature>
<keyword evidence="8" id="KW-1185">Reference proteome</keyword>
<dbReference type="AlphaFoldDB" id="A0A0M9GDD0"/>
<dbReference type="InterPro" id="IPR006034">
    <property type="entry name" value="Asparaginase/glutaminase-like"/>
</dbReference>
<dbReference type="Pfam" id="PF00710">
    <property type="entry name" value="Asparaginase"/>
    <property type="match status" value="1"/>
</dbReference>
<dbReference type="EMBL" id="JSYZ01000021">
    <property type="protein sequence ID" value="KPA88324.1"/>
    <property type="molecule type" value="Genomic_DNA"/>
</dbReference>
<name>A0A0M9GDD0_9PSED</name>
<dbReference type="InterPro" id="IPR037152">
    <property type="entry name" value="L-asparaginase_N_sf"/>
</dbReference>
<dbReference type="PANTHER" id="PTHR11707:SF28">
    <property type="entry name" value="60 KDA LYSOPHOSPHOLIPASE"/>
    <property type="match status" value="1"/>
</dbReference>
<gene>
    <name evidence="7" type="ORF">PF66_05225</name>
</gene>
<feature type="domain" description="L-asparaginase N-terminal" evidence="5">
    <location>
        <begin position="7"/>
        <end position="194"/>
    </location>
</feature>
<evidence type="ECO:0000259" key="6">
    <source>
        <dbReference type="Pfam" id="PF17763"/>
    </source>
</evidence>
<dbReference type="InterPro" id="IPR004550">
    <property type="entry name" value="AsnASE_II"/>
</dbReference>
<evidence type="ECO:0000259" key="5">
    <source>
        <dbReference type="Pfam" id="PF00710"/>
    </source>
</evidence>
<evidence type="ECO:0000256" key="3">
    <source>
        <dbReference type="PIRSR" id="PIRSR001220-1"/>
    </source>
</evidence>
<dbReference type="GO" id="GO:0006528">
    <property type="term" value="P:asparagine metabolic process"/>
    <property type="evidence" value="ECO:0007669"/>
    <property type="project" value="InterPro"/>
</dbReference>
<dbReference type="OrthoDB" id="9788068at2"/>
<organism evidence="7 8">
    <name type="scientific">Pseudomonas asplenii</name>
    <dbReference type="NCBI Taxonomy" id="53407"/>
    <lineage>
        <taxon>Bacteria</taxon>
        <taxon>Pseudomonadati</taxon>
        <taxon>Pseudomonadota</taxon>
        <taxon>Gammaproteobacteria</taxon>
        <taxon>Pseudomonadales</taxon>
        <taxon>Pseudomonadaceae</taxon>
        <taxon>Pseudomonas</taxon>
    </lineage>
</organism>
<dbReference type="GO" id="GO:0004067">
    <property type="term" value="F:asparaginase activity"/>
    <property type="evidence" value="ECO:0007669"/>
    <property type="project" value="UniProtKB-UniRule"/>
</dbReference>
<keyword evidence="2 7" id="KW-0378">Hydrolase</keyword>
<dbReference type="PATRIC" id="fig|50340.43.peg.2933"/>
<dbReference type="SUPFAM" id="SSF53774">
    <property type="entry name" value="Glutaminase/Asparaginase"/>
    <property type="match status" value="1"/>
</dbReference>
<feature type="domain" description="Asparaginase/glutaminase C-terminal" evidence="6">
    <location>
        <begin position="209"/>
        <end position="313"/>
    </location>
</feature>
<dbReference type="SMART" id="SM00870">
    <property type="entry name" value="Asparaginase"/>
    <property type="match status" value="1"/>
</dbReference>
<sequence>MSLPLLSIAALGGTVSMQAARPNGGVMPSLDGQTLLSQVPQLNASARVIVETLCLQASASLDFERLLDVLAWAREQVAQGASGVLITQGTDTLEESAFFLDLLWPFDTPLVLTGAMRPSSQLGADGPANLLQAGLVALAAESRKRGVQVVLNGQVHAAARVRKIDALALEAFSSPLFGPAGLIIENNVRYLHPPAERRTLPLPQRLDQRVAMLEATLSADTLLLEQLPGLGYEGLVIAGFGAGHVSEHWANIAAGLARHIPVVVATRTGAGPTATKSYGFIGSEMDLLKRGVQMAGALCPRKTRILLWLLLGCQCMEELPDWLGHFDL</sequence>
<dbReference type="RefSeq" id="WP_054059885.1">
    <property type="nucleotide sequence ID" value="NZ_JSYZ01000021.1"/>
</dbReference>
<keyword evidence="7" id="KW-0808">Transferase</keyword>
<dbReference type="GO" id="GO:0016740">
    <property type="term" value="F:transferase activity"/>
    <property type="evidence" value="ECO:0007669"/>
    <property type="project" value="UniProtKB-KW"/>
</dbReference>